<dbReference type="AlphaFoldDB" id="A0A3B0X1S4"/>
<organism evidence="1">
    <name type="scientific">hydrothermal vent metagenome</name>
    <dbReference type="NCBI Taxonomy" id="652676"/>
    <lineage>
        <taxon>unclassified sequences</taxon>
        <taxon>metagenomes</taxon>
        <taxon>ecological metagenomes</taxon>
    </lineage>
</organism>
<accession>A0A3B0X1S4</accession>
<protein>
    <submittedName>
        <fullName evidence="1">Predicted signal transduction protein</fullName>
    </submittedName>
</protein>
<evidence type="ECO:0000313" key="1">
    <source>
        <dbReference type="EMBL" id="VAW56847.1"/>
    </source>
</evidence>
<proteinExistence type="predicted"/>
<gene>
    <name evidence="1" type="ORF">MNBD_GAMMA07-469</name>
</gene>
<name>A0A3B0X1S4_9ZZZZ</name>
<dbReference type="EMBL" id="UOFF01000289">
    <property type="protein sequence ID" value="VAW56847.1"/>
    <property type="molecule type" value="Genomic_DNA"/>
</dbReference>
<reference evidence="1" key="1">
    <citation type="submission" date="2018-06" db="EMBL/GenBank/DDBJ databases">
        <authorList>
            <person name="Zhirakovskaya E."/>
        </authorList>
    </citation>
    <scope>NUCLEOTIDE SEQUENCE</scope>
</reference>
<sequence>MDKDSIFVGRQPIYNPNLGLFAYELLFRSNADNNHSEITISGDEATSKVFVNTFLKWV</sequence>